<comment type="caution">
    <text evidence="2">The sequence shown here is derived from an EMBL/GenBank/DDBJ whole genome shotgun (WGS) entry which is preliminary data.</text>
</comment>
<dbReference type="AlphaFoldDB" id="A0AA38M2E5"/>
<evidence type="ECO:0000313" key="2">
    <source>
        <dbReference type="EMBL" id="KAJ3641318.1"/>
    </source>
</evidence>
<dbReference type="EMBL" id="JALNTZ010000009">
    <property type="protein sequence ID" value="KAJ3641318.1"/>
    <property type="molecule type" value="Genomic_DNA"/>
</dbReference>
<protein>
    <submittedName>
        <fullName evidence="2">Uncharacterized protein</fullName>
    </submittedName>
</protein>
<gene>
    <name evidence="2" type="ORF">Zmor_027830</name>
</gene>
<name>A0AA38M2E5_9CUCU</name>
<reference evidence="2" key="1">
    <citation type="journal article" date="2023" name="G3 (Bethesda)">
        <title>Whole genome assemblies of Zophobas morio and Tenebrio molitor.</title>
        <authorList>
            <person name="Kaur S."/>
            <person name="Stinson S.A."/>
            <person name="diCenzo G.C."/>
        </authorList>
    </citation>
    <scope>NUCLEOTIDE SEQUENCE</scope>
    <source>
        <strain evidence="2">QUZm001</strain>
    </source>
</reference>
<accession>A0AA38M2E5</accession>
<evidence type="ECO:0000256" key="1">
    <source>
        <dbReference type="SAM" id="MobiDB-lite"/>
    </source>
</evidence>
<feature type="compositionally biased region" description="Polar residues" evidence="1">
    <location>
        <begin position="70"/>
        <end position="89"/>
    </location>
</feature>
<keyword evidence="3" id="KW-1185">Reference proteome</keyword>
<organism evidence="2 3">
    <name type="scientific">Zophobas morio</name>
    <dbReference type="NCBI Taxonomy" id="2755281"/>
    <lineage>
        <taxon>Eukaryota</taxon>
        <taxon>Metazoa</taxon>
        <taxon>Ecdysozoa</taxon>
        <taxon>Arthropoda</taxon>
        <taxon>Hexapoda</taxon>
        <taxon>Insecta</taxon>
        <taxon>Pterygota</taxon>
        <taxon>Neoptera</taxon>
        <taxon>Endopterygota</taxon>
        <taxon>Coleoptera</taxon>
        <taxon>Polyphaga</taxon>
        <taxon>Cucujiformia</taxon>
        <taxon>Tenebrionidae</taxon>
        <taxon>Zophobas</taxon>
    </lineage>
</organism>
<dbReference type="Proteomes" id="UP001168821">
    <property type="component" value="Unassembled WGS sequence"/>
</dbReference>
<evidence type="ECO:0000313" key="3">
    <source>
        <dbReference type="Proteomes" id="UP001168821"/>
    </source>
</evidence>
<proteinExistence type="predicted"/>
<sequence length="126" mass="14241">MAPARVGLESTGTKPERKRHCITGNVRQGEKRGRVLSTTRIFLSKCHILCGRMVRARPNYTRHRERTRSGSEVATRTFTSWSNKNSSPGPDSASGGRGTRWRVGLGYSFTQEGLRYKKSRCHLTYP</sequence>
<feature type="region of interest" description="Disordered" evidence="1">
    <location>
        <begin position="61"/>
        <end position="99"/>
    </location>
</feature>